<proteinExistence type="predicted"/>
<dbReference type="Proteomes" id="UP000649739">
    <property type="component" value="Unassembled WGS sequence"/>
</dbReference>
<keyword evidence="5" id="KW-1133">Transmembrane helix</keyword>
<dbReference type="InterPro" id="IPR050482">
    <property type="entry name" value="Sensor_HK_TwoCompSys"/>
</dbReference>
<feature type="domain" description="Histidine kinase/HSP90-like ATPase" evidence="6">
    <location>
        <begin position="285"/>
        <end position="379"/>
    </location>
</feature>
<keyword evidence="8" id="KW-1185">Reference proteome</keyword>
<keyword evidence="5" id="KW-0812">Transmembrane</keyword>
<evidence type="ECO:0000259" key="6">
    <source>
        <dbReference type="SMART" id="SM00387"/>
    </source>
</evidence>
<keyword evidence="3" id="KW-0902">Two-component regulatory system</keyword>
<dbReference type="Pfam" id="PF07730">
    <property type="entry name" value="HisKA_3"/>
    <property type="match status" value="1"/>
</dbReference>
<accession>A0A8J3B2H5</accession>
<dbReference type="CDD" id="cd16917">
    <property type="entry name" value="HATPase_UhpB-NarQ-NarX-like"/>
    <property type="match status" value="1"/>
</dbReference>
<keyword evidence="4" id="KW-0175">Coiled coil</keyword>
<name>A0A8J3B2H5_9ACTN</name>
<evidence type="ECO:0000256" key="5">
    <source>
        <dbReference type="SAM" id="Phobius"/>
    </source>
</evidence>
<dbReference type="PANTHER" id="PTHR24421">
    <property type="entry name" value="NITRATE/NITRITE SENSOR PROTEIN NARX-RELATED"/>
    <property type="match status" value="1"/>
</dbReference>
<dbReference type="InterPro" id="IPR003594">
    <property type="entry name" value="HATPase_dom"/>
</dbReference>
<evidence type="ECO:0000313" key="7">
    <source>
        <dbReference type="EMBL" id="GGJ91108.1"/>
    </source>
</evidence>
<gene>
    <name evidence="7" type="primary">desK</name>
    <name evidence="7" type="ORF">GCM10010123_21230</name>
</gene>
<dbReference type="SUPFAM" id="SSF55874">
    <property type="entry name" value="ATPase domain of HSP90 chaperone/DNA topoisomerase II/histidine kinase"/>
    <property type="match status" value="1"/>
</dbReference>
<protein>
    <submittedName>
        <fullName evidence="7">Histidine kinase</fullName>
    </submittedName>
</protein>
<dbReference type="EMBL" id="BMQB01000004">
    <property type="protein sequence ID" value="GGJ91108.1"/>
    <property type="molecule type" value="Genomic_DNA"/>
</dbReference>
<evidence type="ECO:0000256" key="1">
    <source>
        <dbReference type="ARBA" id="ARBA00022679"/>
    </source>
</evidence>
<comment type="caution">
    <text evidence="7">The sequence shown here is derived from an EMBL/GenBank/DDBJ whole genome shotgun (WGS) entry which is preliminary data.</text>
</comment>
<keyword evidence="2 7" id="KW-0418">Kinase</keyword>
<reference evidence="7" key="1">
    <citation type="journal article" date="2014" name="Int. J. Syst. Evol. Microbiol.">
        <title>Complete genome sequence of Corynebacterium casei LMG S-19264T (=DSM 44701T), isolated from a smear-ripened cheese.</title>
        <authorList>
            <consortium name="US DOE Joint Genome Institute (JGI-PGF)"/>
            <person name="Walter F."/>
            <person name="Albersmeier A."/>
            <person name="Kalinowski J."/>
            <person name="Ruckert C."/>
        </authorList>
    </citation>
    <scope>NUCLEOTIDE SEQUENCE</scope>
    <source>
        <strain evidence="7">JCM 3090</strain>
    </source>
</reference>
<dbReference type="GO" id="GO:0046983">
    <property type="term" value="F:protein dimerization activity"/>
    <property type="evidence" value="ECO:0007669"/>
    <property type="project" value="InterPro"/>
</dbReference>
<dbReference type="InterPro" id="IPR036890">
    <property type="entry name" value="HATPase_C_sf"/>
</dbReference>
<dbReference type="PANTHER" id="PTHR24421:SF63">
    <property type="entry name" value="SENSOR HISTIDINE KINASE DESK"/>
    <property type="match status" value="1"/>
</dbReference>
<dbReference type="InterPro" id="IPR011712">
    <property type="entry name" value="Sig_transdc_His_kin_sub3_dim/P"/>
</dbReference>
<evidence type="ECO:0000256" key="4">
    <source>
        <dbReference type="SAM" id="Coils"/>
    </source>
</evidence>
<dbReference type="GO" id="GO:0000155">
    <property type="term" value="F:phosphorelay sensor kinase activity"/>
    <property type="evidence" value="ECO:0007669"/>
    <property type="project" value="InterPro"/>
</dbReference>
<keyword evidence="1" id="KW-0808">Transferase</keyword>
<sequence>MSRCPGPRPPAARARRRFGLFFAAIWLVFLYETAVRVGAAPLGERLTGWAALAAFVGVYLHTMLAFGRAAHLHRPEPAGLVWLRIVALAGLVLLVVPAAGAHAAVMLIYVTAAGVFGLPTAQGGALAAVLGATLFGTVLASPELAGPGLAIGFTMATAASFASRRAQEHRGRLAEARDELATLAVQQERARIAADLHDILGHSLTVVTVKAELARRLLDVDPERARAELADLERLSRDALADVRATARGIRGASLPGEIAAAGVALAAADIEADLPTATDEVPSARREVLARVIREAVTNVVRHSGARHCTVRLRPDGVEVVDDGAGPPPGADPLAAGDGLAGLRQRVEAAGGVLTIGDRADGAPGFQLTVTLRGDPPAPREGA</sequence>
<evidence type="ECO:0000256" key="2">
    <source>
        <dbReference type="ARBA" id="ARBA00022777"/>
    </source>
</evidence>
<keyword evidence="5" id="KW-0472">Membrane</keyword>
<feature type="transmembrane region" description="Helical" evidence="5">
    <location>
        <begin position="81"/>
        <end position="110"/>
    </location>
</feature>
<dbReference type="GO" id="GO:0016020">
    <property type="term" value="C:membrane"/>
    <property type="evidence" value="ECO:0007669"/>
    <property type="project" value="InterPro"/>
</dbReference>
<reference evidence="7" key="2">
    <citation type="submission" date="2020-09" db="EMBL/GenBank/DDBJ databases">
        <authorList>
            <person name="Sun Q."/>
            <person name="Ohkuma M."/>
        </authorList>
    </citation>
    <scope>NUCLEOTIDE SEQUENCE</scope>
    <source>
        <strain evidence="7">JCM 3090</strain>
    </source>
</reference>
<evidence type="ECO:0000313" key="8">
    <source>
        <dbReference type="Proteomes" id="UP000649739"/>
    </source>
</evidence>
<feature type="transmembrane region" description="Helical" evidence="5">
    <location>
        <begin position="144"/>
        <end position="162"/>
    </location>
</feature>
<dbReference type="Gene3D" id="3.30.565.10">
    <property type="entry name" value="Histidine kinase-like ATPase, C-terminal domain"/>
    <property type="match status" value="1"/>
</dbReference>
<dbReference type="SMART" id="SM00387">
    <property type="entry name" value="HATPase_c"/>
    <property type="match status" value="1"/>
</dbReference>
<feature type="coiled-coil region" evidence="4">
    <location>
        <begin position="159"/>
        <end position="193"/>
    </location>
</feature>
<dbReference type="RefSeq" id="WP_189169933.1">
    <property type="nucleotide sequence ID" value="NZ_BMQB01000004.1"/>
</dbReference>
<evidence type="ECO:0000256" key="3">
    <source>
        <dbReference type="ARBA" id="ARBA00023012"/>
    </source>
</evidence>
<dbReference type="Gene3D" id="1.20.5.1930">
    <property type="match status" value="1"/>
</dbReference>
<dbReference type="Pfam" id="PF02518">
    <property type="entry name" value="HATPase_c"/>
    <property type="match status" value="1"/>
</dbReference>
<organism evidence="7 8">
    <name type="scientific">Pilimelia anulata</name>
    <dbReference type="NCBI Taxonomy" id="53371"/>
    <lineage>
        <taxon>Bacteria</taxon>
        <taxon>Bacillati</taxon>
        <taxon>Actinomycetota</taxon>
        <taxon>Actinomycetes</taxon>
        <taxon>Micromonosporales</taxon>
        <taxon>Micromonosporaceae</taxon>
        <taxon>Pilimelia</taxon>
    </lineage>
</organism>
<feature type="transmembrane region" description="Helical" evidence="5">
    <location>
        <begin position="49"/>
        <end position="69"/>
    </location>
</feature>
<dbReference type="AlphaFoldDB" id="A0A8J3B2H5"/>